<dbReference type="EMBL" id="OX465079">
    <property type="protein sequence ID" value="CAI9277331.1"/>
    <property type="molecule type" value="Genomic_DNA"/>
</dbReference>
<keyword evidence="3" id="KW-1185">Reference proteome</keyword>
<feature type="compositionally biased region" description="Basic and acidic residues" evidence="1">
    <location>
        <begin position="84"/>
        <end position="95"/>
    </location>
</feature>
<evidence type="ECO:0000313" key="3">
    <source>
        <dbReference type="Proteomes" id="UP001177003"/>
    </source>
</evidence>
<feature type="region of interest" description="Disordered" evidence="1">
    <location>
        <begin position="1"/>
        <end position="122"/>
    </location>
</feature>
<dbReference type="Proteomes" id="UP001177003">
    <property type="component" value="Chromosome 3"/>
</dbReference>
<feature type="compositionally biased region" description="Basic and acidic residues" evidence="1">
    <location>
        <begin position="454"/>
        <end position="465"/>
    </location>
</feature>
<reference evidence="2" key="1">
    <citation type="submission" date="2023-04" db="EMBL/GenBank/DDBJ databases">
        <authorList>
            <person name="Vijverberg K."/>
            <person name="Xiong W."/>
            <person name="Schranz E."/>
        </authorList>
    </citation>
    <scope>NUCLEOTIDE SEQUENCE</scope>
</reference>
<feature type="compositionally biased region" description="Basic residues" evidence="1">
    <location>
        <begin position="29"/>
        <end position="39"/>
    </location>
</feature>
<evidence type="ECO:0000313" key="2">
    <source>
        <dbReference type="EMBL" id="CAI9277331.1"/>
    </source>
</evidence>
<name>A0AA36DZL1_LACSI</name>
<proteinExistence type="predicted"/>
<evidence type="ECO:0000256" key="1">
    <source>
        <dbReference type="SAM" id="MobiDB-lite"/>
    </source>
</evidence>
<feature type="compositionally biased region" description="Basic residues" evidence="1">
    <location>
        <begin position="399"/>
        <end position="409"/>
    </location>
</feature>
<feature type="compositionally biased region" description="Pro residues" evidence="1">
    <location>
        <begin position="112"/>
        <end position="122"/>
    </location>
</feature>
<protein>
    <submittedName>
        <fullName evidence="2">Uncharacterized protein</fullName>
    </submittedName>
</protein>
<feature type="compositionally biased region" description="Pro residues" evidence="1">
    <location>
        <begin position="297"/>
        <end position="307"/>
    </location>
</feature>
<accession>A0AA36DZL1</accession>
<sequence>MLSHISTSSNVLQQYKKHPYSEAQVSKPTKGKTLKKRKSDRVVTSPPELKKLKKPARRLILQSSSNSDSEYVPPQHKNAPPSESESKSSDDEASGRGDTLPHSPTSKIPVRSHPPSPPPVTIPVSIPPIFPIPTTQPFASIPIRTPIFTDTTTTTTQPFASIPIRTPLDLNRSPLSTHLLDLFLKICSLISLRRVTFSNNTGSIHIQAQVSKPTKGKTPKKRKSDRAVTSPPELKKLKKPARRLILQSSSNSDSEYVPPQHKNAPPSESESKSSDDEASGRGDTLPHSPTSKIPVRSHPPSPPPVTIPVSIPPIFPIPTTQPFASIPIRTPIFTDTTTTTTQPFASIPIRTPLDLNRSPLSTHLLDLFLKICSLISLRRVTFSNNTGSIHIQAQVSKPTKGKTPKKRKSDRAVTSPPELKKLKKPARRLILQSSSNSDSEYVPLQHKNAPPSESESKSSDDEASGRGDTLPHSPTSKIPVRFHPPSPPPVTIPVSIPPIFPIPTTQPFASIPICTPIFIDTTTTTTTTGSEDLEFDSTYFSPCHVQSDHDDDEPVTKRHLKEVNEKLDQLLSSSSSEAHSEDALKALFSSTVKEHSVSLSAAAKAIEASTS</sequence>
<organism evidence="2 3">
    <name type="scientific">Lactuca saligna</name>
    <name type="common">Willowleaf lettuce</name>
    <dbReference type="NCBI Taxonomy" id="75948"/>
    <lineage>
        <taxon>Eukaryota</taxon>
        <taxon>Viridiplantae</taxon>
        <taxon>Streptophyta</taxon>
        <taxon>Embryophyta</taxon>
        <taxon>Tracheophyta</taxon>
        <taxon>Spermatophyta</taxon>
        <taxon>Magnoliopsida</taxon>
        <taxon>eudicotyledons</taxon>
        <taxon>Gunneridae</taxon>
        <taxon>Pentapetalae</taxon>
        <taxon>asterids</taxon>
        <taxon>campanulids</taxon>
        <taxon>Asterales</taxon>
        <taxon>Asteraceae</taxon>
        <taxon>Cichorioideae</taxon>
        <taxon>Cichorieae</taxon>
        <taxon>Lactucinae</taxon>
        <taxon>Lactuca</taxon>
    </lineage>
</organism>
<feature type="compositionally biased region" description="Basic residues" evidence="1">
    <location>
        <begin position="214"/>
        <end position="224"/>
    </location>
</feature>
<feature type="region of interest" description="Disordered" evidence="1">
    <location>
        <begin position="393"/>
        <end position="486"/>
    </location>
</feature>
<feature type="region of interest" description="Disordered" evidence="1">
    <location>
        <begin position="208"/>
        <end position="307"/>
    </location>
</feature>
<feature type="compositionally biased region" description="Polar residues" evidence="1">
    <location>
        <begin position="1"/>
        <end position="13"/>
    </location>
</feature>
<dbReference type="AlphaFoldDB" id="A0AA36DZL1"/>
<gene>
    <name evidence="2" type="ORF">LSALG_LOCUS17263</name>
</gene>
<feature type="compositionally biased region" description="Basic and acidic residues" evidence="1">
    <location>
        <begin position="269"/>
        <end position="280"/>
    </location>
</feature>